<comment type="caution">
    <text evidence="5">The sequence shown here is derived from an EMBL/GenBank/DDBJ whole genome shotgun (WGS) entry which is preliminary data.</text>
</comment>
<dbReference type="EMBL" id="REGN01003233">
    <property type="protein sequence ID" value="RNA23698.1"/>
    <property type="molecule type" value="Genomic_DNA"/>
</dbReference>
<accession>A0A3M7RK70</accession>
<dbReference type="SMART" id="SM00233">
    <property type="entry name" value="PH"/>
    <property type="match status" value="1"/>
</dbReference>
<dbReference type="InterPro" id="IPR035899">
    <property type="entry name" value="DBL_dom_sf"/>
</dbReference>
<evidence type="ECO:0000256" key="1">
    <source>
        <dbReference type="ARBA" id="ARBA00022658"/>
    </source>
</evidence>
<dbReference type="STRING" id="10195.A0A3M7RK70"/>
<dbReference type="InterPro" id="IPR011993">
    <property type="entry name" value="PH-like_dom_sf"/>
</dbReference>
<sequence>MSLGLKLPLDTYLLKPVQRISKYQLLLKELKKVCSFEDKEFIEESIESMLDVVNNLNDVMHASFIVGYSSDIKMNGRLLKRDQLHMTKLKRNFNSKTSSAAMNVVNRFQMNSKIIELFLFEKAILICKRKSDELPQPSNLQGPLTSSSNNPNLCQSSLNNTISSNSSSLMSSSSSTFSSTVSCNSILNFQYFYQFKESIKTNEIGLTENIKSDKKKFEIWTESFSYVFEASNETEKQLWINQIKSLLESQLNEIKSKYQTIKLESLSKMVKGSIIPANVSKTQSFKLNSSNLSSVLSSSVSSLSNRTNSYDYEFDPEADADTDFSNEFSNFSIKKSSEKTNIHQLFLSVSKPNGERRVSSDSSHKSSPSTSISYSTKIKSNSMLSIDHDKIMSF</sequence>
<proteinExistence type="predicted"/>
<keyword evidence="1" id="KW-0344">Guanine-nucleotide releasing factor</keyword>
<feature type="compositionally biased region" description="Basic and acidic residues" evidence="2">
    <location>
        <begin position="353"/>
        <end position="364"/>
    </location>
</feature>
<evidence type="ECO:0000313" key="6">
    <source>
        <dbReference type="Proteomes" id="UP000276133"/>
    </source>
</evidence>
<evidence type="ECO:0000259" key="3">
    <source>
        <dbReference type="PROSITE" id="PS50003"/>
    </source>
</evidence>
<dbReference type="PANTHER" id="PTHR22826:SF211">
    <property type="entry name" value="LD43457P"/>
    <property type="match status" value="1"/>
</dbReference>
<dbReference type="PROSITE" id="PS50010">
    <property type="entry name" value="DH_2"/>
    <property type="match status" value="1"/>
</dbReference>
<dbReference type="OrthoDB" id="10004999at2759"/>
<dbReference type="Proteomes" id="UP000276133">
    <property type="component" value="Unassembled WGS sequence"/>
</dbReference>
<dbReference type="GO" id="GO:0005085">
    <property type="term" value="F:guanyl-nucleotide exchange factor activity"/>
    <property type="evidence" value="ECO:0007669"/>
    <property type="project" value="UniProtKB-KW"/>
</dbReference>
<dbReference type="InterPro" id="IPR000219">
    <property type="entry name" value="DH_dom"/>
</dbReference>
<feature type="region of interest" description="Disordered" evidence="2">
    <location>
        <begin position="352"/>
        <end position="374"/>
    </location>
</feature>
<dbReference type="Gene3D" id="2.30.29.30">
    <property type="entry name" value="Pleckstrin-homology domain (PH domain)/Phosphotyrosine-binding domain (PTB)"/>
    <property type="match status" value="1"/>
</dbReference>
<evidence type="ECO:0000259" key="4">
    <source>
        <dbReference type="PROSITE" id="PS50010"/>
    </source>
</evidence>
<evidence type="ECO:0000256" key="2">
    <source>
        <dbReference type="SAM" id="MobiDB-lite"/>
    </source>
</evidence>
<dbReference type="InterPro" id="IPR051336">
    <property type="entry name" value="RhoGEF_Guanine_NuclExch_SF"/>
</dbReference>
<dbReference type="Pfam" id="PF22697">
    <property type="entry name" value="SOS1_NGEF_PH"/>
    <property type="match status" value="1"/>
</dbReference>
<dbReference type="PROSITE" id="PS50003">
    <property type="entry name" value="PH_DOMAIN"/>
    <property type="match status" value="1"/>
</dbReference>
<organism evidence="5 6">
    <name type="scientific">Brachionus plicatilis</name>
    <name type="common">Marine rotifer</name>
    <name type="synonym">Brachionus muelleri</name>
    <dbReference type="NCBI Taxonomy" id="10195"/>
    <lineage>
        <taxon>Eukaryota</taxon>
        <taxon>Metazoa</taxon>
        <taxon>Spiralia</taxon>
        <taxon>Gnathifera</taxon>
        <taxon>Rotifera</taxon>
        <taxon>Eurotatoria</taxon>
        <taxon>Monogononta</taxon>
        <taxon>Pseudotrocha</taxon>
        <taxon>Ploima</taxon>
        <taxon>Brachionidae</taxon>
        <taxon>Brachionus</taxon>
    </lineage>
</organism>
<keyword evidence="6" id="KW-1185">Reference proteome</keyword>
<name>A0A3M7RK70_BRAPC</name>
<feature type="domain" description="PH" evidence="3">
    <location>
        <begin position="217"/>
        <end position="248"/>
    </location>
</feature>
<dbReference type="Pfam" id="PF00621">
    <property type="entry name" value="RhoGEF"/>
    <property type="match status" value="1"/>
</dbReference>
<dbReference type="SUPFAM" id="SSF48065">
    <property type="entry name" value="DBL homology domain (DH-domain)"/>
    <property type="match status" value="1"/>
</dbReference>
<dbReference type="GO" id="GO:0005737">
    <property type="term" value="C:cytoplasm"/>
    <property type="evidence" value="ECO:0007669"/>
    <property type="project" value="TreeGrafter"/>
</dbReference>
<evidence type="ECO:0000313" key="5">
    <source>
        <dbReference type="EMBL" id="RNA23698.1"/>
    </source>
</evidence>
<reference evidence="5 6" key="1">
    <citation type="journal article" date="2018" name="Sci. Rep.">
        <title>Genomic signatures of local adaptation to the degree of environmental predictability in rotifers.</title>
        <authorList>
            <person name="Franch-Gras L."/>
            <person name="Hahn C."/>
            <person name="Garcia-Roger E.M."/>
            <person name="Carmona M.J."/>
            <person name="Serra M."/>
            <person name="Gomez A."/>
        </authorList>
    </citation>
    <scope>NUCLEOTIDE SEQUENCE [LARGE SCALE GENOMIC DNA]</scope>
    <source>
        <strain evidence="5">HYR1</strain>
    </source>
</reference>
<dbReference type="Gene3D" id="1.20.900.10">
    <property type="entry name" value="Dbl homology (DH) domain"/>
    <property type="match status" value="1"/>
</dbReference>
<dbReference type="SUPFAM" id="SSF50729">
    <property type="entry name" value="PH domain-like"/>
    <property type="match status" value="1"/>
</dbReference>
<feature type="domain" description="DH" evidence="4">
    <location>
        <begin position="1"/>
        <end position="59"/>
    </location>
</feature>
<dbReference type="InterPro" id="IPR055251">
    <property type="entry name" value="SOS1_NGEF_PH"/>
</dbReference>
<dbReference type="AlphaFoldDB" id="A0A3M7RK70"/>
<dbReference type="InterPro" id="IPR001849">
    <property type="entry name" value="PH_domain"/>
</dbReference>
<feature type="compositionally biased region" description="Low complexity" evidence="2">
    <location>
        <begin position="365"/>
        <end position="374"/>
    </location>
</feature>
<dbReference type="PANTHER" id="PTHR22826">
    <property type="entry name" value="RHO GUANINE EXCHANGE FACTOR-RELATED"/>
    <property type="match status" value="1"/>
</dbReference>
<gene>
    <name evidence="5" type="ORF">BpHYR1_050223</name>
</gene>
<protein>
    <submittedName>
        <fullName evidence="5">Guanine nucleotide exchange factor DBS</fullName>
    </submittedName>
</protein>